<organism evidence="2 3">
    <name type="scientific">Huso huso</name>
    <name type="common">Beluga</name>
    <name type="synonym">Acipenser huso</name>
    <dbReference type="NCBI Taxonomy" id="61971"/>
    <lineage>
        <taxon>Eukaryota</taxon>
        <taxon>Metazoa</taxon>
        <taxon>Chordata</taxon>
        <taxon>Craniata</taxon>
        <taxon>Vertebrata</taxon>
        <taxon>Euteleostomi</taxon>
        <taxon>Actinopterygii</taxon>
        <taxon>Chondrostei</taxon>
        <taxon>Acipenseriformes</taxon>
        <taxon>Acipenseridae</taxon>
        <taxon>Huso</taxon>
    </lineage>
</organism>
<sequence length="296" mass="33989">MGEVGHDKKFTKTIIVGKEDGRQRLRELLKWKKFDEERDLRPGILLDFVYESVVFAVKKGFPWHSVARVIKISQELLNDSKDLSVTKAVELLRNKLSKCETQLAQNHQLDFLDFLMGTFIRHHGLYQFVLRGEREVDCTVTELQVHTPPNPLPLSEGTDSQVWQYQQRMATLTGDENQKRINMLLLKETAYREAEERLDMLYKDFAVQDTGTLERQVLEKVVQDAVRSQVEVLEEVLLKEVQLSLEILELKLQQKTLPRPNAPPTLTNSLASTKTKTTASTASKTSFARAPKGKKR</sequence>
<evidence type="ECO:0000313" key="2">
    <source>
        <dbReference type="EMBL" id="KAK6488601.1"/>
    </source>
</evidence>
<feature type="region of interest" description="Disordered" evidence="1">
    <location>
        <begin position="257"/>
        <end position="296"/>
    </location>
</feature>
<comment type="caution">
    <text evidence="2">The sequence shown here is derived from an EMBL/GenBank/DDBJ whole genome shotgun (WGS) entry which is preliminary data.</text>
</comment>
<gene>
    <name evidence="2" type="ORF">HHUSO_G7466</name>
</gene>
<dbReference type="PANTHER" id="PTHR28457:SF2">
    <property type="entry name" value="SIMILAR TO 4930578I06RIK PROTEIN"/>
    <property type="match status" value="1"/>
</dbReference>
<accession>A0ABR0ZUW1</accession>
<dbReference type="PANTHER" id="PTHR28457">
    <property type="entry name" value="COILED-COIL DOMAIN-CONTAINING PROTEIN 189"/>
    <property type="match status" value="1"/>
</dbReference>
<dbReference type="Proteomes" id="UP001369086">
    <property type="component" value="Unassembled WGS sequence"/>
</dbReference>
<dbReference type="InterPro" id="IPR032727">
    <property type="entry name" value="CLAMP"/>
</dbReference>
<keyword evidence="3" id="KW-1185">Reference proteome</keyword>
<evidence type="ECO:0000313" key="3">
    <source>
        <dbReference type="Proteomes" id="UP001369086"/>
    </source>
</evidence>
<evidence type="ECO:0000256" key="1">
    <source>
        <dbReference type="SAM" id="MobiDB-lite"/>
    </source>
</evidence>
<protein>
    <submittedName>
        <fullName evidence="2">Uncharacterized protein</fullName>
    </submittedName>
</protein>
<feature type="compositionally biased region" description="Low complexity" evidence="1">
    <location>
        <begin position="265"/>
        <end position="286"/>
    </location>
</feature>
<proteinExistence type="predicted"/>
<dbReference type="EMBL" id="JAHFZB010000006">
    <property type="protein sequence ID" value="KAK6488601.1"/>
    <property type="molecule type" value="Genomic_DNA"/>
</dbReference>
<name>A0ABR0ZUW1_HUSHU</name>
<reference evidence="2 3" key="1">
    <citation type="submission" date="2021-05" db="EMBL/GenBank/DDBJ databases">
        <authorList>
            <person name="Zahm M."/>
            <person name="Klopp C."/>
            <person name="Cabau C."/>
            <person name="Kuhl H."/>
            <person name="Suciu R."/>
            <person name="Ciorpac M."/>
            <person name="Holostenco D."/>
            <person name="Gessner J."/>
            <person name="Wuertz S."/>
            <person name="Hohne C."/>
            <person name="Stock M."/>
            <person name="Gislard M."/>
            <person name="Lluch J."/>
            <person name="Milhes M."/>
            <person name="Lampietro C."/>
            <person name="Lopez Roques C."/>
            <person name="Donnadieu C."/>
            <person name="Du K."/>
            <person name="Schartl M."/>
            <person name="Guiguen Y."/>
        </authorList>
    </citation>
    <scope>NUCLEOTIDE SEQUENCE [LARGE SCALE GENOMIC DNA]</scope>
    <source>
        <strain evidence="2">Hh-F2</strain>
        <tissue evidence="2">Blood</tissue>
    </source>
</reference>